<reference evidence="2" key="1">
    <citation type="journal article" date="2015" name="Nat. Genet.">
        <title>The genome and transcriptome of the zoonotic hookworm Ancylostoma ceylanicum identify infection-specific gene families.</title>
        <authorList>
            <person name="Schwarz E.M."/>
            <person name="Hu Y."/>
            <person name="Antoshechkin I."/>
            <person name="Miller M.M."/>
            <person name="Sternberg P.W."/>
            <person name="Aroian R.V."/>
        </authorList>
    </citation>
    <scope>NUCLEOTIDE SEQUENCE</scope>
    <source>
        <strain evidence="2">HY135</strain>
    </source>
</reference>
<organism evidence="1 2">
    <name type="scientific">Ancylostoma ceylanicum</name>
    <dbReference type="NCBI Taxonomy" id="53326"/>
    <lineage>
        <taxon>Eukaryota</taxon>
        <taxon>Metazoa</taxon>
        <taxon>Ecdysozoa</taxon>
        <taxon>Nematoda</taxon>
        <taxon>Chromadorea</taxon>
        <taxon>Rhabditida</taxon>
        <taxon>Rhabditina</taxon>
        <taxon>Rhabditomorpha</taxon>
        <taxon>Strongyloidea</taxon>
        <taxon>Ancylostomatidae</taxon>
        <taxon>Ancylostomatinae</taxon>
        <taxon>Ancylostoma</taxon>
    </lineage>
</organism>
<evidence type="ECO:0000313" key="2">
    <source>
        <dbReference type="Proteomes" id="UP000024635"/>
    </source>
</evidence>
<evidence type="ECO:0000313" key="1">
    <source>
        <dbReference type="EMBL" id="EYC10138.1"/>
    </source>
</evidence>
<name>A0A016U6D4_9BILA</name>
<dbReference type="EMBL" id="JARK01001393">
    <property type="protein sequence ID" value="EYC10138.1"/>
    <property type="molecule type" value="Genomic_DNA"/>
</dbReference>
<dbReference type="Proteomes" id="UP000024635">
    <property type="component" value="Unassembled WGS sequence"/>
</dbReference>
<proteinExistence type="predicted"/>
<gene>
    <name evidence="1" type="primary">Acey_s0057.g2781</name>
    <name evidence="1" type="ORF">Y032_0057g2781</name>
</gene>
<keyword evidence="2" id="KW-1185">Reference proteome</keyword>
<sequence>MFNRSIQPDTSKQFARFTHKPTFCLSSKFMRNIAGCLPGLPKGDHGERREALQGPSPVKTVFCIGKHGFCMDMKNRGFCMDLHEIWRRMGSAWVCMGNCKESKILCSFLKRIMSKQRVRDNF</sequence>
<accession>A0A016U6D4</accession>
<comment type="caution">
    <text evidence="1">The sequence shown here is derived from an EMBL/GenBank/DDBJ whole genome shotgun (WGS) entry which is preliminary data.</text>
</comment>
<dbReference type="AlphaFoldDB" id="A0A016U6D4"/>
<protein>
    <submittedName>
        <fullName evidence="1">Uncharacterized protein</fullName>
    </submittedName>
</protein>